<reference evidence="2 3" key="1">
    <citation type="submission" date="2019-12" db="EMBL/GenBank/DDBJ databases">
        <title>A genome sequence resource for the geographically widespread anthracnose pathogen Colletotrichum asianum.</title>
        <authorList>
            <person name="Meng Y."/>
        </authorList>
    </citation>
    <scope>NUCLEOTIDE SEQUENCE [LARGE SCALE GENOMIC DNA]</scope>
    <source>
        <strain evidence="2 3">ICMP 18580</strain>
    </source>
</reference>
<protein>
    <submittedName>
        <fullName evidence="2">Uncharacterized protein</fullName>
    </submittedName>
</protein>
<dbReference type="Proteomes" id="UP000434172">
    <property type="component" value="Unassembled WGS sequence"/>
</dbReference>
<name>A0A8H3W692_9PEZI</name>
<feature type="region of interest" description="Disordered" evidence="1">
    <location>
        <begin position="36"/>
        <end position="91"/>
    </location>
</feature>
<sequence length="91" mass="10761">MGFEYFKMNTNAKDTTKMIITFEIIRTCEWLKKKYDKSNKSYEDDEDRKDNKDGEDSNADKDDEDEEKGRRGRRGQQTLCALSSHPKVVTW</sequence>
<evidence type="ECO:0000313" key="2">
    <source>
        <dbReference type="EMBL" id="KAF0319956.1"/>
    </source>
</evidence>
<evidence type="ECO:0000313" key="3">
    <source>
        <dbReference type="Proteomes" id="UP000434172"/>
    </source>
</evidence>
<gene>
    <name evidence="2" type="ORF">GQ607_012724</name>
</gene>
<evidence type="ECO:0000256" key="1">
    <source>
        <dbReference type="SAM" id="MobiDB-lite"/>
    </source>
</evidence>
<comment type="caution">
    <text evidence="2">The sequence shown here is derived from an EMBL/GenBank/DDBJ whole genome shotgun (WGS) entry which is preliminary data.</text>
</comment>
<accession>A0A8H3W692</accession>
<proteinExistence type="predicted"/>
<dbReference type="AlphaFoldDB" id="A0A8H3W692"/>
<feature type="compositionally biased region" description="Basic and acidic residues" evidence="1">
    <location>
        <begin position="36"/>
        <end position="60"/>
    </location>
</feature>
<keyword evidence="3" id="KW-1185">Reference proteome</keyword>
<organism evidence="2 3">
    <name type="scientific">Colletotrichum asianum</name>
    <dbReference type="NCBI Taxonomy" id="702518"/>
    <lineage>
        <taxon>Eukaryota</taxon>
        <taxon>Fungi</taxon>
        <taxon>Dikarya</taxon>
        <taxon>Ascomycota</taxon>
        <taxon>Pezizomycotina</taxon>
        <taxon>Sordariomycetes</taxon>
        <taxon>Hypocreomycetidae</taxon>
        <taxon>Glomerellales</taxon>
        <taxon>Glomerellaceae</taxon>
        <taxon>Colletotrichum</taxon>
        <taxon>Colletotrichum gloeosporioides species complex</taxon>
    </lineage>
</organism>
<dbReference type="EMBL" id="WOWK01000088">
    <property type="protein sequence ID" value="KAF0319956.1"/>
    <property type="molecule type" value="Genomic_DNA"/>
</dbReference>